<dbReference type="RefSeq" id="WP_213160512.1">
    <property type="nucleotide sequence ID" value="NZ_CP058214.1"/>
</dbReference>
<dbReference type="Proteomes" id="UP000593594">
    <property type="component" value="Chromosome"/>
</dbReference>
<dbReference type="SUPFAM" id="SSF55729">
    <property type="entry name" value="Acyl-CoA N-acyltransferases (Nat)"/>
    <property type="match status" value="1"/>
</dbReference>
<gene>
    <name evidence="3" type="ORF">HW532_10880</name>
</gene>
<dbReference type="GO" id="GO:0016740">
    <property type="term" value="F:transferase activity"/>
    <property type="evidence" value="ECO:0007669"/>
    <property type="project" value="UniProtKB-KW"/>
</dbReference>
<dbReference type="KEGG" id="kmn:HW532_10880"/>
<evidence type="ECO:0000259" key="2">
    <source>
        <dbReference type="Pfam" id="PF13480"/>
    </source>
</evidence>
<accession>A0A7S8C4E1</accession>
<proteinExistence type="predicted"/>
<evidence type="ECO:0000256" key="1">
    <source>
        <dbReference type="SAM" id="MobiDB-lite"/>
    </source>
</evidence>
<dbReference type="Pfam" id="PF13480">
    <property type="entry name" value="Acetyltransf_6"/>
    <property type="match status" value="1"/>
</dbReference>
<dbReference type="AlphaFoldDB" id="A0A7S8C4E1"/>
<reference evidence="3 4" key="1">
    <citation type="submission" date="2020-06" db="EMBL/GenBank/DDBJ databases">
        <title>Genome sequence of 2 isolates from Red Sea Mangroves.</title>
        <authorList>
            <person name="Sefrji F."/>
            <person name="Michoud G."/>
            <person name="Merlino G."/>
            <person name="Daffonchio D."/>
        </authorList>
    </citation>
    <scope>NUCLEOTIDE SEQUENCE [LARGE SCALE GENOMIC DNA]</scope>
    <source>
        <strain evidence="3 4">R1DC25</strain>
    </source>
</reference>
<feature type="region of interest" description="Disordered" evidence="1">
    <location>
        <begin position="1"/>
        <end position="20"/>
    </location>
</feature>
<keyword evidence="4" id="KW-1185">Reference proteome</keyword>
<dbReference type="Gene3D" id="3.40.630.30">
    <property type="match status" value="1"/>
</dbReference>
<sequence length="409" mass="44085">MTDATAADGGTAGGDARDRPATAGADLRIVADPRGDTAFLAAWRDLAGRAATPVLTAEPAWVSAAYDRLPAQARRARLCAIHDGGGPDGALLALWPCEIARWRWGLPIRAMTGWRYEHAFLGAPLLDADRAEEALCALVSGHARETGPVPILMRHLPAGDATLPALEAACAKTGAMCHVLKRYSRAAFRPTGHAGLDDYLRATFPRKRRKEFNRLKARLGEQGTLALERFGGSDGHEDWLDRFAALEAKGWKGRKGTALGADAETRAFFGTLVDRLARHGSVRGWALMLDGEPVAMLFAMTSGRRAWLGKIAYDEAYSRYSPGVLVTLEATAELCAEPGIELVDSCAIPGHPMIDRLWHDRLEMADILITPAWMGGRGGRALAALERARVTGTDRARRIVKSLAGDHSS</sequence>
<feature type="domain" description="BioF2-like acetyltransferase" evidence="2">
    <location>
        <begin position="206"/>
        <end position="344"/>
    </location>
</feature>
<name>A0A7S8C4E1_9HYPH</name>
<evidence type="ECO:0000313" key="3">
    <source>
        <dbReference type="EMBL" id="QPC43151.1"/>
    </source>
</evidence>
<keyword evidence="3" id="KW-0808">Transferase</keyword>
<organism evidence="3 4">
    <name type="scientific">Kaustia mangrovi</name>
    <dbReference type="NCBI Taxonomy" id="2593653"/>
    <lineage>
        <taxon>Bacteria</taxon>
        <taxon>Pseudomonadati</taxon>
        <taxon>Pseudomonadota</taxon>
        <taxon>Alphaproteobacteria</taxon>
        <taxon>Hyphomicrobiales</taxon>
        <taxon>Parvibaculaceae</taxon>
        <taxon>Kaustia</taxon>
    </lineage>
</organism>
<dbReference type="EMBL" id="CP058214">
    <property type="protein sequence ID" value="QPC43151.1"/>
    <property type="molecule type" value="Genomic_DNA"/>
</dbReference>
<evidence type="ECO:0000313" key="4">
    <source>
        <dbReference type="Proteomes" id="UP000593594"/>
    </source>
</evidence>
<protein>
    <submittedName>
        <fullName evidence="3">GNAT family N-acetyltransferase</fullName>
    </submittedName>
</protein>
<dbReference type="InterPro" id="IPR038740">
    <property type="entry name" value="BioF2-like_GNAT_dom"/>
</dbReference>
<dbReference type="InterPro" id="IPR016181">
    <property type="entry name" value="Acyl_CoA_acyltransferase"/>
</dbReference>